<sequence length="397" mass="44828">MRAPTVYAGAGGKGSRISSASKNYSAGGGSASFSSLGGFDLADAVDVSDNKKVTMQNLNDRLASYLEKVRRLEDANAELENKIRDFLGSKTQSQGGEFSSYMSIISDLQEQILDAIRTNGSLNLMVDNAQLASDDFRTKYENELAMRQGVEGDIAGMKRLLDDMTLGRSDLEMQIETLKEELIYLKRNHEEDLHDLRSQMSGQVNVEVDATPQQDLSRVMEEIRQHYESVAEKNRKDLEDWHQNKIDELNKSAAVNTEVLKSSNSEVTELKRTLQSLEIDLQSELSSKASMQSMLSDTEFRYGKILADHQDRVRFLEEQLVQLRADLERQQQEYQNLLDIKTRLENEIKVYWELLEGESSSTSNPPTSSSTVKRKVLIVTKEVTDDGEETTETQEIE</sequence>
<dbReference type="PROSITE" id="PS51842">
    <property type="entry name" value="IF_ROD_2"/>
    <property type="match status" value="1"/>
</dbReference>
<evidence type="ECO:0000256" key="1">
    <source>
        <dbReference type="ARBA" id="ARBA00022744"/>
    </source>
</evidence>
<dbReference type="Gene3D" id="1.20.5.170">
    <property type="match status" value="1"/>
</dbReference>
<keyword evidence="8" id="KW-1185">Reference proteome</keyword>
<dbReference type="Gene3D" id="1.20.5.1160">
    <property type="entry name" value="Vasodilator-stimulated phosphoprotein"/>
    <property type="match status" value="1"/>
</dbReference>
<evidence type="ECO:0000256" key="4">
    <source>
        <dbReference type="SAM" id="Coils"/>
    </source>
</evidence>
<reference evidence="7" key="2">
    <citation type="submission" date="2025-09" db="UniProtKB">
        <authorList>
            <consortium name="Ensembl"/>
        </authorList>
    </citation>
    <scope>IDENTIFICATION</scope>
</reference>
<feature type="coiled-coil region" evidence="4">
    <location>
        <begin position="306"/>
        <end position="347"/>
    </location>
</feature>
<keyword evidence="2" id="KW-0403">Intermediate filament</keyword>
<dbReference type="PANTHER" id="PTHR23239:SF367">
    <property type="entry name" value="KERATIN 15-RELATED"/>
    <property type="match status" value="1"/>
</dbReference>
<dbReference type="FunFam" id="1.20.5.500:FF:000001">
    <property type="entry name" value="Type II keratin 23"/>
    <property type="match status" value="1"/>
</dbReference>
<keyword evidence="3 4" id="KW-0175">Coiled coil</keyword>
<dbReference type="GO" id="GO:0005198">
    <property type="term" value="F:structural molecule activity"/>
    <property type="evidence" value="ECO:0007669"/>
    <property type="project" value="InterPro"/>
</dbReference>
<dbReference type="InterPro" id="IPR039008">
    <property type="entry name" value="IF_rod_dom"/>
</dbReference>
<dbReference type="Proteomes" id="UP000694383">
    <property type="component" value="Unplaced"/>
</dbReference>
<dbReference type="PRINTS" id="PR01248">
    <property type="entry name" value="TYPE1KERATIN"/>
</dbReference>
<evidence type="ECO:0000256" key="3">
    <source>
        <dbReference type="ARBA" id="ARBA00023054"/>
    </source>
</evidence>
<dbReference type="GO" id="GO:0005882">
    <property type="term" value="C:intermediate filament"/>
    <property type="evidence" value="ECO:0007669"/>
    <property type="project" value="UniProtKB-KW"/>
</dbReference>
<dbReference type="Gene3D" id="1.20.5.500">
    <property type="entry name" value="Single helix bin"/>
    <property type="match status" value="1"/>
</dbReference>
<feature type="domain" description="IF rod" evidence="6">
    <location>
        <begin position="51"/>
        <end position="362"/>
    </location>
</feature>
<feature type="coiled-coil region" evidence="4">
    <location>
        <begin position="161"/>
        <end position="199"/>
    </location>
</feature>
<name>A0A8C7WWA7_9TELE</name>
<feature type="coiled-coil region" evidence="4">
    <location>
        <begin position="55"/>
        <end position="89"/>
    </location>
</feature>
<evidence type="ECO:0000256" key="2">
    <source>
        <dbReference type="ARBA" id="ARBA00022754"/>
    </source>
</evidence>
<proteinExistence type="predicted"/>
<evidence type="ECO:0000313" key="7">
    <source>
        <dbReference type="Ensembl" id="ENSOSIP00000004178.1"/>
    </source>
</evidence>
<dbReference type="SMART" id="SM01391">
    <property type="entry name" value="Filament"/>
    <property type="match status" value="1"/>
</dbReference>
<dbReference type="AlphaFoldDB" id="A0A8C7WWA7"/>
<reference evidence="7" key="1">
    <citation type="submission" date="2025-08" db="UniProtKB">
        <authorList>
            <consortium name="Ensembl"/>
        </authorList>
    </citation>
    <scope>IDENTIFICATION</scope>
</reference>
<dbReference type="GeneTree" id="ENSGT00950000182969"/>
<dbReference type="FunFam" id="1.20.5.1160:FF:000002">
    <property type="entry name" value="Type I keratin 10"/>
    <property type="match status" value="1"/>
</dbReference>
<keyword evidence="1" id="KW-0416">Keratin</keyword>
<evidence type="ECO:0000256" key="5">
    <source>
        <dbReference type="SAM" id="MobiDB-lite"/>
    </source>
</evidence>
<organism evidence="7 8">
    <name type="scientific">Oryzias sinensis</name>
    <name type="common">Chinese medaka</name>
    <dbReference type="NCBI Taxonomy" id="183150"/>
    <lineage>
        <taxon>Eukaryota</taxon>
        <taxon>Metazoa</taxon>
        <taxon>Chordata</taxon>
        <taxon>Craniata</taxon>
        <taxon>Vertebrata</taxon>
        <taxon>Euteleostomi</taxon>
        <taxon>Actinopterygii</taxon>
        <taxon>Neopterygii</taxon>
        <taxon>Teleostei</taxon>
        <taxon>Neoteleostei</taxon>
        <taxon>Acanthomorphata</taxon>
        <taxon>Ovalentaria</taxon>
        <taxon>Atherinomorphae</taxon>
        <taxon>Beloniformes</taxon>
        <taxon>Adrianichthyidae</taxon>
        <taxon>Oryziinae</taxon>
        <taxon>Oryzias</taxon>
    </lineage>
</organism>
<feature type="region of interest" description="Disordered" evidence="5">
    <location>
        <begin position="1"/>
        <end position="21"/>
    </location>
</feature>
<protein>
    <recommendedName>
        <fullName evidence="6">IF rod domain-containing protein</fullName>
    </recommendedName>
</protein>
<evidence type="ECO:0000313" key="8">
    <source>
        <dbReference type="Proteomes" id="UP000694383"/>
    </source>
</evidence>
<dbReference type="SUPFAM" id="SSF64593">
    <property type="entry name" value="Intermediate filament protein, coiled coil region"/>
    <property type="match status" value="2"/>
</dbReference>
<dbReference type="Pfam" id="PF00038">
    <property type="entry name" value="Filament"/>
    <property type="match status" value="1"/>
</dbReference>
<evidence type="ECO:0000259" key="6">
    <source>
        <dbReference type="PROSITE" id="PS51842"/>
    </source>
</evidence>
<dbReference type="Ensembl" id="ENSOSIT00000004475.1">
    <property type="protein sequence ID" value="ENSOSIP00000004178.1"/>
    <property type="gene ID" value="ENSOSIG00000002829.1"/>
</dbReference>
<accession>A0A8C7WWA7</accession>
<dbReference type="PANTHER" id="PTHR23239">
    <property type="entry name" value="INTERMEDIATE FILAMENT"/>
    <property type="match status" value="1"/>
</dbReference>
<dbReference type="InterPro" id="IPR002957">
    <property type="entry name" value="Keratin_I"/>
</dbReference>
<dbReference type="FunFam" id="1.20.5.170:FF:000002">
    <property type="entry name" value="Type I keratin KA11"/>
    <property type="match status" value="1"/>
</dbReference>